<evidence type="ECO:0007829" key="15">
    <source>
        <dbReference type="PeptideAtlas" id="A0A8V1AEQ4"/>
    </source>
</evidence>
<comment type="function">
    <text evidence="12">Membrane-anchoring subunit of succinate dehydrogenase (SDH) that is involved in complex II of the mitochondrial electron transport chain and is responsible for transferring electrons from succinate to ubiquinone (coenzyme Q). SDH also oxidizes malate to the non-canonical enol form of oxaloacetate, enol-oxaloacetate. Enol-oxaloacetate, which is a potent inhibitor of the succinate dehydrogenase activity, is further isomerized into keto-oxaloacetate.</text>
</comment>
<dbReference type="CDD" id="cd03499">
    <property type="entry name" value="SQR_TypeC_SdhC"/>
    <property type="match status" value="1"/>
</dbReference>
<keyword evidence="7" id="KW-0479">Metal-binding</keyword>
<dbReference type="GO" id="GO:0016020">
    <property type="term" value="C:membrane"/>
    <property type="evidence" value="ECO:0007669"/>
    <property type="project" value="UniProtKB-SubCell"/>
</dbReference>
<keyword evidence="10" id="KW-0472">Membrane</keyword>
<evidence type="ECO:0000256" key="9">
    <source>
        <dbReference type="ARBA" id="ARBA00023004"/>
    </source>
</evidence>
<evidence type="ECO:0000313" key="14">
    <source>
        <dbReference type="Proteomes" id="UP000000539"/>
    </source>
</evidence>
<comment type="pathway">
    <text evidence="2">Carbohydrate metabolism; tricarboxylic acid cycle.</text>
</comment>
<dbReference type="InterPro" id="IPR000701">
    <property type="entry name" value="SuccDH_FuR_B_TM-su"/>
</dbReference>
<protein>
    <recommendedName>
        <fullName evidence="4">Succinate dehydrogenase cytochrome b560 subunit, mitochondrial</fullName>
    </recommendedName>
    <alternativeName>
        <fullName evidence="11">Malate dehydrogenase [quinone] cytochrome b560 subunit</fullName>
    </alternativeName>
</protein>
<dbReference type="Gene3D" id="1.20.1300.10">
    <property type="entry name" value="Fumarate reductase/succinate dehydrogenase, transmembrane subunit"/>
    <property type="match status" value="2"/>
</dbReference>
<evidence type="ECO:0000256" key="12">
    <source>
        <dbReference type="ARBA" id="ARBA00045847"/>
    </source>
</evidence>
<dbReference type="Gene3D" id="1.20.5.540">
    <property type="entry name" value="Single helix bin"/>
    <property type="match status" value="1"/>
</dbReference>
<keyword evidence="8" id="KW-1133">Transmembrane helix</keyword>
<dbReference type="InterPro" id="IPR034804">
    <property type="entry name" value="SQR/QFR_C/D"/>
</dbReference>
<dbReference type="PANTHER" id="PTHR10978:SF5">
    <property type="entry name" value="SUCCINATE DEHYDROGENASE CYTOCHROME B560 SUBUNIT, MITOCHONDRIAL"/>
    <property type="match status" value="1"/>
</dbReference>
<proteinExistence type="evidence at protein level"/>
<dbReference type="Ensembl" id="ENSGALT00010066575.1">
    <property type="protein sequence ID" value="ENSGALP00010040774.1"/>
    <property type="gene ID" value="ENSGALG00010027471.1"/>
</dbReference>
<dbReference type="SUPFAM" id="SSF81343">
    <property type="entry name" value="Fumarate reductase respiratory complex transmembrane subunits"/>
    <property type="match status" value="1"/>
</dbReference>
<dbReference type="InterPro" id="IPR018495">
    <property type="entry name" value="Succ_DH_cyt_bsu_CS"/>
</dbReference>
<dbReference type="Proteomes" id="UP000000539">
    <property type="component" value="Chromosome 25"/>
</dbReference>
<keyword evidence="6" id="KW-0812">Transmembrane</keyword>
<reference evidence="13" key="1">
    <citation type="submission" date="2020-11" db="EMBL/GenBank/DDBJ databases">
        <title>Gallus gallus (Chicken) genome, bGalGal1, GRCg7b, maternal haplotype autosomes + Z &amp; W.</title>
        <authorList>
            <person name="Warren W."/>
            <person name="Formenti G."/>
            <person name="Fedrigo O."/>
            <person name="Haase B."/>
            <person name="Mountcastle J."/>
            <person name="Balacco J."/>
            <person name="Tracey A."/>
            <person name="Schneider V."/>
            <person name="Okimoto R."/>
            <person name="Cheng H."/>
            <person name="Hawken R."/>
            <person name="Howe K."/>
            <person name="Jarvis E.D."/>
        </authorList>
    </citation>
    <scope>NUCLEOTIDE SEQUENCE [LARGE SCALE GENOMIC DNA]</scope>
    <source>
        <strain evidence="13">Broiler</strain>
    </source>
</reference>
<gene>
    <name evidence="13" type="primary">SDHC</name>
</gene>
<accession>A0A8V1AEQ4</accession>
<reference evidence="13" key="2">
    <citation type="submission" date="2025-08" db="UniProtKB">
        <authorList>
            <consortium name="Ensembl"/>
        </authorList>
    </citation>
    <scope>IDENTIFICATION</scope>
    <source>
        <strain evidence="13">broiler</strain>
    </source>
</reference>
<evidence type="ECO:0000313" key="13">
    <source>
        <dbReference type="Ensembl" id="ENSGALP00010040774.1"/>
    </source>
</evidence>
<organism evidence="13 14">
    <name type="scientific">Gallus gallus</name>
    <name type="common">Chicken</name>
    <dbReference type="NCBI Taxonomy" id="9031"/>
    <lineage>
        <taxon>Eukaryota</taxon>
        <taxon>Metazoa</taxon>
        <taxon>Chordata</taxon>
        <taxon>Craniata</taxon>
        <taxon>Vertebrata</taxon>
        <taxon>Euteleostomi</taxon>
        <taxon>Archelosauria</taxon>
        <taxon>Archosauria</taxon>
        <taxon>Dinosauria</taxon>
        <taxon>Saurischia</taxon>
        <taxon>Theropoda</taxon>
        <taxon>Coelurosauria</taxon>
        <taxon>Aves</taxon>
        <taxon>Neognathae</taxon>
        <taxon>Galloanserae</taxon>
        <taxon>Galliformes</taxon>
        <taxon>Phasianidae</taxon>
        <taxon>Phasianinae</taxon>
        <taxon>Gallus</taxon>
    </lineage>
</organism>
<keyword evidence="14" id="KW-1185">Reference proteome</keyword>
<dbReference type="NCBIfam" id="TIGR02970">
    <property type="entry name" value="succ_dehyd_cytB"/>
    <property type="match status" value="1"/>
</dbReference>
<evidence type="ECO:0000256" key="5">
    <source>
        <dbReference type="ARBA" id="ARBA00022617"/>
    </source>
</evidence>
<evidence type="ECO:0000256" key="1">
    <source>
        <dbReference type="ARBA" id="ARBA00004141"/>
    </source>
</evidence>
<sequence>MAALVLRCVARRCLLARLSPGPSVHHVVPMATTAKEEMARFWEKNTKSSRPLSPHISIYKWSLPMAMSITHRGTGVALSLGVSLFSLAALLLPEQFPHYVAVVKSLSLSPALIYSAKFALVFPLSYHTWNGIRHLVSELRVLVCGAVRGGRRAGCGMWARCPWEQELISSELFLAVFKLQTAALCFVEQRGYPEHPLLRVCPPYGAQVWDMGKGFKLSQVEQSGVVVLILTLLSSAAIAAM</sequence>
<evidence type="ECO:0000256" key="3">
    <source>
        <dbReference type="ARBA" id="ARBA00011758"/>
    </source>
</evidence>
<evidence type="ECO:0000256" key="4">
    <source>
        <dbReference type="ARBA" id="ARBA00014631"/>
    </source>
</evidence>
<evidence type="ECO:0000256" key="10">
    <source>
        <dbReference type="ARBA" id="ARBA00023136"/>
    </source>
</evidence>
<name>A0A8V1AEQ4_CHICK</name>
<dbReference type="PANTHER" id="PTHR10978">
    <property type="entry name" value="SUCCINATE DEHYDROGENASE CYTOCHROME B560 SUBUNIT"/>
    <property type="match status" value="1"/>
</dbReference>
<keyword evidence="9" id="KW-0408">Iron</keyword>
<dbReference type="AlphaFoldDB" id="A0A8V1AEQ4"/>
<evidence type="ECO:0000256" key="8">
    <source>
        <dbReference type="ARBA" id="ARBA00022989"/>
    </source>
</evidence>
<dbReference type="GO" id="GO:0009055">
    <property type="term" value="F:electron transfer activity"/>
    <property type="evidence" value="ECO:0007669"/>
    <property type="project" value="InterPro"/>
</dbReference>
<dbReference type="Pfam" id="PF01127">
    <property type="entry name" value="Sdh_cyt"/>
    <property type="match status" value="1"/>
</dbReference>
<dbReference type="InterPro" id="IPR014314">
    <property type="entry name" value="Succ_DH_cytb556"/>
</dbReference>
<evidence type="ECO:0000256" key="7">
    <source>
        <dbReference type="ARBA" id="ARBA00022723"/>
    </source>
</evidence>
<comment type="subunit">
    <text evidence="3">Component of complex II composed of four subunits: the flavoprotein (FP) SDHA, iron-sulfur protein (IP) SDHB, and a cytochrome b560 composed of SDHC and SDHD.</text>
</comment>
<dbReference type="PROSITE" id="PS01000">
    <property type="entry name" value="SDH_CYT_1"/>
    <property type="match status" value="1"/>
</dbReference>
<evidence type="ECO:0000256" key="2">
    <source>
        <dbReference type="ARBA" id="ARBA00005163"/>
    </source>
</evidence>
<comment type="subcellular location">
    <subcellularLocation>
        <location evidence="1">Membrane</location>
        <topology evidence="1">Multi-pass membrane protein</topology>
    </subcellularLocation>
</comment>
<keyword evidence="15" id="KW-1267">Proteomics identification</keyword>
<evidence type="ECO:0000256" key="11">
    <source>
        <dbReference type="ARBA" id="ARBA00045023"/>
    </source>
</evidence>
<dbReference type="GeneTree" id="ENSGT00390000000566"/>
<dbReference type="GO" id="GO:0046872">
    <property type="term" value="F:metal ion binding"/>
    <property type="evidence" value="ECO:0007669"/>
    <property type="project" value="UniProtKB-KW"/>
</dbReference>
<dbReference type="GO" id="GO:0006099">
    <property type="term" value="P:tricarboxylic acid cycle"/>
    <property type="evidence" value="ECO:0007669"/>
    <property type="project" value="InterPro"/>
</dbReference>
<dbReference type="OrthoDB" id="588261at2759"/>
<keyword evidence="5" id="KW-0349">Heme</keyword>
<evidence type="ECO:0000256" key="6">
    <source>
        <dbReference type="ARBA" id="ARBA00022692"/>
    </source>
</evidence>
<reference evidence="13" key="3">
    <citation type="submission" date="2025-09" db="UniProtKB">
        <authorList>
            <consortium name="Ensembl"/>
        </authorList>
    </citation>
    <scope>IDENTIFICATION</scope>
    <source>
        <strain evidence="13">broiler</strain>
    </source>
</reference>